<dbReference type="GO" id="GO:0005737">
    <property type="term" value="C:cytoplasm"/>
    <property type="evidence" value="ECO:0007669"/>
    <property type="project" value="TreeGrafter"/>
</dbReference>
<organism evidence="7 8">
    <name type="scientific">Neobacillus mesonae</name>
    <dbReference type="NCBI Taxonomy" id="1193713"/>
    <lineage>
        <taxon>Bacteria</taxon>
        <taxon>Bacillati</taxon>
        <taxon>Bacillota</taxon>
        <taxon>Bacilli</taxon>
        <taxon>Bacillales</taxon>
        <taxon>Bacillaceae</taxon>
        <taxon>Neobacillus</taxon>
    </lineage>
</organism>
<dbReference type="STRING" id="1193713.GCA_001636315_00144"/>
<dbReference type="InterPro" id="IPR036188">
    <property type="entry name" value="FAD/NAD-bd_sf"/>
</dbReference>
<dbReference type="EC" id="1.4.3.19" evidence="5"/>
<dbReference type="OrthoDB" id="9794226at2"/>
<dbReference type="GO" id="GO:0050660">
    <property type="term" value="F:flavin adenine dinucleotide binding"/>
    <property type="evidence" value="ECO:0007669"/>
    <property type="project" value="InterPro"/>
</dbReference>
<gene>
    <name evidence="7" type="primary">thiO</name>
    <name evidence="7" type="ORF">CHR53_16590</name>
</gene>
<evidence type="ECO:0000256" key="1">
    <source>
        <dbReference type="ARBA" id="ARBA00004948"/>
    </source>
</evidence>
<dbReference type="InterPro" id="IPR012727">
    <property type="entry name" value="Gly_oxidase_ThiO"/>
</dbReference>
<reference evidence="7 8" key="1">
    <citation type="submission" date="2017-07" db="EMBL/GenBank/DDBJ databases">
        <title>The complete genome sequence of Bacillus mesonae strain H20-5, an efficient strain improving plant abiotic stress resistance.</title>
        <authorList>
            <person name="Kim S.Y."/>
            <person name="Song H."/>
            <person name="Sang M.K."/>
            <person name="Weon H.-Y."/>
            <person name="Song J."/>
        </authorList>
    </citation>
    <scope>NUCLEOTIDE SEQUENCE [LARGE SCALE GENOMIC DNA]</scope>
    <source>
        <strain evidence="7 8">H20-5</strain>
    </source>
</reference>
<dbReference type="GO" id="GO:0009228">
    <property type="term" value="P:thiamine biosynthetic process"/>
    <property type="evidence" value="ECO:0007669"/>
    <property type="project" value="UniProtKB-KW"/>
</dbReference>
<dbReference type="EMBL" id="CP022572">
    <property type="protein sequence ID" value="AZU62753.1"/>
    <property type="molecule type" value="Genomic_DNA"/>
</dbReference>
<dbReference type="GO" id="GO:0009229">
    <property type="term" value="P:thiamine diphosphate biosynthetic process"/>
    <property type="evidence" value="ECO:0007669"/>
    <property type="project" value="UniProtKB-UniPathway"/>
</dbReference>
<protein>
    <recommendedName>
        <fullName evidence="5">glycine oxidase</fullName>
        <ecNumber evidence="5">1.4.3.19</ecNumber>
    </recommendedName>
</protein>
<comment type="catalytic activity">
    <reaction evidence="4">
        <text>glycine + O2 + H2O = glyoxylate + H2O2 + NH4(+)</text>
        <dbReference type="Rhea" id="RHEA:11532"/>
        <dbReference type="ChEBI" id="CHEBI:15377"/>
        <dbReference type="ChEBI" id="CHEBI:15379"/>
        <dbReference type="ChEBI" id="CHEBI:16240"/>
        <dbReference type="ChEBI" id="CHEBI:28938"/>
        <dbReference type="ChEBI" id="CHEBI:36655"/>
        <dbReference type="ChEBI" id="CHEBI:57305"/>
        <dbReference type="EC" id="1.4.3.19"/>
    </reaction>
</comment>
<proteinExistence type="predicted"/>
<comment type="pathway">
    <text evidence="1">Cofactor biosynthesis; thiamine diphosphate biosynthesis.</text>
</comment>
<evidence type="ECO:0000313" key="8">
    <source>
        <dbReference type="Proteomes" id="UP000282892"/>
    </source>
</evidence>
<dbReference type="InterPro" id="IPR006076">
    <property type="entry name" value="FAD-dep_OxRdtase"/>
</dbReference>
<evidence type="ECO:0000256" key="4">
    <source>
        <dbReference type="ARBA" id="ARBA00049872"/>
    </source>
</evidence>
<accession>A0A3T0I0D7</accession>
<dbReference type="RefSeq" id="WP_127487589.1">
    <property type="nucleotide sequence ID" value="NZ_CP022572.1"/>
</dbReference>
<dbReference type="NCBIfam" id="TIGR02352">
    <property type="entry name" value="thiamin_ThiO"/>
    <property type="match status" value="1"/>
</dbReference>
<dbReference type="PANTHER" id="PTHR13847:SF289">
    <property type="entry name" value="GLYCINE OXIDASE"/>
    <property type="match status" value="1"/>
</dbReference>
<evidence type="ECO:0000256" key="5">
    <source>
        <dbReference type="ARBA" id="ARBA00050018"/>
    </source>
</evidence>
<name>A0A3T0I0D7_9BACI</name>
<evidence type="ECO:0000259" key="6">
    <source>
        <dbReference type="Pfam" id="PF01266"/>
    </source>
</evidence>
<dbReference type="PANTHER" id="PTHR13847">
    <property type="entry name" value="SARCOSINE DEHYDROGENASE-RELATED"/>
    <property type="match status" value="1"/>
</dbReference>
<dbReference type="SUPFAM" id="SSF54373">
    <property type="entry name" value="FAD-linked reductases, C-terminal domain"/>
    <property type="match status" value="1"/>
</dbReference>
<dbReference type="SUPFAM" id="SSF51905">
    <property type="entry name" value="FAD/NAD(P)-binding domain"/>
    <property type="match status" value="1"/>
</dbReference>
<dbReference type="KEGG" id="nmk:CHR53_16590"/>
<evidence type="ECO:0000313" key="7">
    <source>
        <dbReference type="EMBL" id="AZU62753.1"/>
    </source>
</evidence>
<keyword evidence="3" id="KW-0560">Oxidoreductase</keyword>
<evidence type="ECO:0000256" key="2">
    <source>
        <dbReference type="ARBA" id="ARBA00022977"/>
    </source>
</evidence>
<dbReference type="Gene3D" id="3.30.9.10">
    <property type="entry name" value="D-Amino Acid Oxidase, subunit A, domain 2"/>
    <property type="match status" value="1"/>
</dbReference>
<feature type="domain" description="FAD dependent oxidoreductase" evidence="6">
    <location>
        <begin position="6"/>
        <end position="345"/>
    </location>
</feature>
<keyword evidence="2" id="KW-0784">Thiamine biosynthesis</keyword>
<dbReference type="Proteomes" id="UP000282892">
    <property type="component" value="Chromosome"/>
</dbReference>
<dbReference type="GO" id="GO:0043799">
    <property type="term" value="F:glycine oxidase activity"/>
    <property type="evidence" value="ECO:0007669"/>
    <property type="project" value="UniProtKB-EC"/>
</dbReference>
<dbReference type="Pfam" id="PF01266">
    <property type="entry name" value="DAO"/>
    <property type="match status" value="1"/>
</dbReference>
<dbReference type="UniPathway" id="UPA00060"/>
<keyword evidence="8" id="KW-1185">Reference proteome</keyword>
<dbReference type="Gene3D" id="3.50.50.60">
    <property type="entry name" value="FAD/NAD(P)-binding domain"/>
    <property type="match status" value="1"/>
</dbReference>
<evidence type="ECO:0000256" key="3">
    <source>
        <dbReference type="ARBA" id="ARBA00023002"/>
    </source>
</evidence>
<sequence length="369" mass="40886">METFYDVAVIGGGIIGSSIAYYLAKEKVSTVVFDSGQIGSKTTSAAAGMLGAHSECDDLEVFYPFARRSQQSYSILEQELKELTGIDIRRTSGGIYKLAFNEKEKQDLGQLCGLKTVEWQDARYIKQMEPAITNEIVGAAYIEEDVHVLPQAVCRGFSQGAQMFGAAIHEYTQVNDIQKNGSTYLVKTQTGNFEVQHVIIASGVWSHSFFQSLGLENRIVPVKGECLSVWREGIRLQHTLFHEHCYIVPRNDGTLVIGATMVENDWSETPTIGGIGQMIAKAKTMLPAIKGMKAASFWAGLRPQTFDGKPYIGFHPEDDGILFATGHFRNGILLAPATGQMIRDLILQREVNENWVEAFKIDRKSHVLV</sequence>
<dbReference type="AlphaFoldDB" id="A0A3T0I0D7"/>